<evidence type="ECO:0000256" key="2">
    <source>
        <dbReference type="ARBA" id="ARBA00005462"/>
    </source>
</evidence>
<keyword evidence="5" id="KW-0472">Membrane</keyword>
<dbReference type="GO" id="GO:0071562">
    <property type="term" value="P:nucleus-vacuole junction assembly"/>
    <property type="evidence" value="ECO:0007669"/>
    <property type="project" value="InterPro"/>
</dbReference>
<evidence type="ECO:0000313" key="8">
    <source>
        <dbReference type="EMBL" id="KAG2948842.1"/>
    </source>
</evidence>
<dbReference type="VEuPathDB" id="FungiDB:PC110_g1415"/>
<sequence>MLLKEMIHHRVDVLLVRGSLIYALSNHAYKAESGLSANLPKLARAFYRLSAHTENQHRIVDAGALPALVARLCETGDQEIESCVVMAICSLSGNSSNEQNIMKACAMRALVDLLRSPSVECSKHAAMELCNLTANPANQLHLGMMLTNVSAHRQNHLVVVERHALRPLRALCLTPNLECQRSAALALYNVSCAQANQLKLSRRD</sequence>
<dbReference type="Gene3D" id="1.25.10.10">
    <property type="entry name" value="Leucine-rich Repeat Variant"/>
    <property type="match status" value="1"/>
</dbReference>
<dbReference type="PANTHER" id="PTHR47249">
    <property type="entry name" value="VACUOLAR PROTEIN 8"/>
    <property type="match status" value="1"/>
</dbReference>
<evidence type="ECO:0000256" key="7">
    <source>
        <dbReference type="ARBA" id="ARBA00026209"/>
    </source>
</evidence>
<evidence type="ECO:0000256" key="3">
    <source>
        <dbReference type="ARBA" id="ARBA00022554"/>
    </source>
</evidence>
<dbReference type="SUPFAM" id="SSF48371">
    <property type="entry name" value="ARM repeat"/>
    <property type="match status" value="1"/>
</dbReference>
<proteinExistence type="inferred from homology"/>
<dbReference type="GO" id="GO:0005774">
    <property type="term" value="C:vacuolar membrane"/>
    <property type="evidence" value="ECO:0007669"/>
    <property type="project" value="UniProtKB-SubCell"/>
</dbReference>
<keyword evidence="3" id="KW-0926">Vacuole</keyword>
<evidence type="ECO:0000256" key="1">
    <source>
        <dbReference type="ARBA" id="ARBA00004592"/>
    </source>
</evidence>
<gene>
    <name evidence="8" type="ORF">PC117_g5698</name>
</gene>
<dbReference type="GO" id="GO:0043495">
    <property type="term" value="F:protein-membrane adaptor activity"/>
    <property type="evidence" value="ECO:0007669"/>
    <property type="project" value="InterPro"/>
</dbReference>
<dbReference type="SMART" id="SM00185">
    <property type="entry name" value="ARM"/>
    <property type="match status" value="3"/>
</dbReference>
<reference evidence="8" key="1">
    <citation type="submission" date="2018-10" db="EMBL/GenBank/DDBJ databases">
        <title>Effector identification in a new, highly contiguous assembly of the strawberry crown rot pathogen Phytophthora cactorum.</title>
        <authorList>
            <person name="Armitage A.D."/>
            <person name="Nellist C.F."/>
            <person name="Bates H."/>
            <person name="Vickerstaff R.J."/>
            <person name="Harrison R.J."/>
        </authorList>
    </citation>
    <scope>NUCLEOTIDE SEQUENCE</scope>
    <source>
        <strain evidence="8">4040</strain>
    </source>
</reference>
<organism evidence="8 9">
    <name type="scientific">Phytophthora cactorum</name>
    <dbReference type="NCBI Taxonomy" id="29920"/>
    <lineage>
        <taxon>Eukaryota</taxon>
        <taxon>Sar</taxon>
        <taxon>Stramenopiles</taxon>
        <taxon>Oomycota</taxon>
        <taxon>Peronosporomycetes</taxon>
        <taxon>Peronosporales</taxon>
        <taxon>Peronosporaceae</taxon>
        <taxon>Phytophthora</taxon>
    </lineage>
</organism>
<protein>
    <recommendedName>
        <fullName evidence="7">Vacuolar protein 8</fullName>
    </recommendedName>
</protein>
<comment type="similarity">
    <text evidence="2">Belongs to the beta-catenin family.</text>
</comment>
<accession>A0A8T1E3M1</accession>
<dbReference type="AlphaFoldDB" id="A0A8T1E3M1"/>
<evidence type="ECO:0000256" key="6">
    <source>
        <dbReference type="ARBA" id="ARBA00023288"/>
    </source>
</evidence>
<dbReference type="PANTHER" id="PTHR47249:SF1">
    <property type="entry name" value="VACUOLAR PROTEIN 8"/>
    <property type="match status" value="1"/>
</dbReference>
<keyword evidence="6" id="KW-0449">Lipoprotein</keyword>
<dbReference type="InterPro" id="IPR045156">
    <property type="entry name" value="Vac8"/>
</dbReference>
<evidence type="ECO:0000313" key="9">
    <source>
        <dbReference type="Proteomes" id="UP000736787"/>
    </source>
</evidence>
<dbReference type="InterPro" id="IPR000225">
    <property type="entry name" value="Armadillo"/>
</dbReference>
<evidence type="ECO:0000256" key="5">
    <source>
        <dbReference type="ARBA" id="ARBA00023136"/>
    </source>
</evidence>
<evidence type="ECO:0000256" key="4">
    <source>
        <dbReference type="ARBA" id="ARBA00022737"/>
    </source>
</evidence>
<dbReference type="EMBL" id="RCMK01000102">
    <property type="protein sequence ID" value="KAG2948842.1"/>
    <property type="molecule type" value="Genomic_DNA"/>
</dbReference>
<name>A0A8T1E3M1_9STRA</name>
<comment type="caution">
    <text evidence="8">The sequence shown here is derived from an EMBL/GenBank/DDBJ whole genome shotgun (WGS) entry which is preliminary data.</text>
</comment>
<dbReference type="Proteomes" id="UP000736787">
    <property type="component" value="Unassembled WGS sequence"/>
</dbReference>
<dbReference type="InterPro" id="IPR016024">
    <property type="entry name" value="ARM-type_fold"/>
</dbReference>
<comment type="subcellular location">
    <subcellularLocation>
        <location evidence="1">Vacuole membrane</location>
        <topology evidence="1">Lipid-anchor</topology>
    </subcellularLocation>
</comment>
<keyword evidence="4" id="KW-0677">Repeat</keyword>
<dbReference type="InterPro" id="IPR011989">
    <property type="entry name" value="ARM-like"/>
</dbReference>